<evidence type="ECO:0000313" key="1">
    <source>
        <dbReference type="EMBL" id="EEC19105.1"/>
    </source>
</evidence>
<dbReference type="InParanoid" id="B7QJT3"/>
<dbReference type="HOGENOM" id="CLU_2471584_0_0_1"/>
<dbReference type="EMBL" id="ABJB010770091">
    <property type="status" value="NOT_ANNOTATED_CDS"/>
    <property type="molecule type" value="Genomic_DNA"/>
</dbReference>
<dbReference type="EMBL" id="ABJB010134202">
    <property type="status" value="NOT_ANNOTATED_CDS"/>
    <property type="molecule type" value="Genomic_DNA"/>
</dbReference>
<dbReference type="EMBL" id="ABJB011113736">
    <property type="status" value="NOT_ANNOTATED_CDS"/>
    <property type="molecule type" value="Genomic_DNA"/>
</dbReference>
<dbReference type="EMBL" id="ABJB010487577">
    <property type="status" value="NOT_ANNOTATED_CDS"/>
    <property type="molecule type" value="Genomic_DNA"/>
</dbReference>
<sequence length="88" mass="10031">MNFFRGSLTTHYDAASGVGKLETSTVQEDVIVLKPFNGEALYLKIVITSKNNLEVYKIYDVDFKCKNAKKLLKSVCPRPCTWKLTREI</sequence>
<dbReference type="EMBL" id="ABJB010263315">
    <property type="status" value="NOT_ANNOTATED_CDS"/>
    <property type="molecule type" value="Genomic_DNA"/>
</dbReference>
<reference evidence="1 3" key="1">
    <citation type="submission" date="2008-03" db="EMBL/GenBank/DDBJ databases">
        <title>Annotation of Ixodes scapularis.</title>
        <authorList>
            <consortium name="Ixodes scapularis Genome Project Consortium"/>
            <person name="Caler E."/>
            <person name="Hannick L.I."/>
            <person name="Bidwell S."/>
            <person name="Joardar V."/>
            <person name="Thiagarajan M."/>
            <person name="Amedeo P."/>
            <person name="Galinsky K.J."/>
            <person name="Schobel S."/>
            <person name="Inman J."/>
            <person name="Hostetler J."/>
            <person name="Miller J."/>
            <person name="Hammond M."/>
            <person name="Megy K."/>
            <person name="Lawson D."/>
            <person name="Kodira C."/>
            <person name="Sutton G."/>
            <person name="Meyer J."/>
            <person name="Hill C.A."/>
            <person name="Birren B."/>
            <person name="Nene V."/>
            <person name="Collins F."/>
            <person name="Alarcon-Chaidez F."/>
            <person name="Wikel S."/>
            <person name="Strausberg R."/>
        </authorList>
    </citation>
    <scope>NUCLEOTIDE SEQUENCE [LARGE SCALE GENOMIC DNA]</scope>
    <source>
        <strain evidence="3">Wikel</strain>
        <strain evidence="1">Wikel colony</strain>
    </source>
</reference>
<dbReference type="EMBL" id="ABJB010830145">
    <property type="status" value="NOT_ANNOTATED_CDS"/>
    <property type="molecule type" value="Genomic_DNA"/>
</dbReference>
<evidence type="ECO:0000313" key="3">
    <source>
        <dbReference type="Proteomes" id="UP000001555"/>
    </source>
</evidence>
<dbReference type="AlphaFoldDB" id="B7QJT3"/>
<dbReference type="PaxDb" id="6945-B7QJT3"/>
<dbReference type="VEuPathDB" id="VectorBase:ISCI014000"/>
<dbReference type="EMBL" id="DS954315">
    <property type="protein sequence ID" value="EEC19105.1"/>
    <property type="molecule type" value="Genomic_DNA"/>
</dbReference>
<evidence type="ECO:0000313" key="2">
    <source>
        <dbReference type="EnsemblMetazoa" id="ISCW014000-PA"/>
    </source>
</evidence>
<organism>
    <name type="scientific">Ixodes scapularis</name>
    <name type="common">Black-legged tick</name>
    <name type="synonym">Deer tick</name>
    <dbReference type="NCBI Taxonomy" id="6945"/>
    <lineage>
        <taxon>Eukaryota</taxon>
        <taxon>Metazoa</taxon>
        <taxon>Ecdysozoa</taxon>
        <taxon>Arthropoda</taxon>
        <taxon>Chelicerata</taxon>
        <taxon>Arachnida</taxon>
        <taxon>Acari</taxon>
        <taxon>Parasitiformes</taxon>
        <taxon>Ixodida</taxon>
        <taxon>Ixodoidea</taxon>
        <taxon>Ixodidae</taxon>
        <taxon>Ixodinae</taxon>
        <taxon>Ixodes</taxon>
    </lineage>
</organism>
<dbReference type="Proteomes" id="UP000001555">
    <property type="component" value="Unassembled WGS sequence"/>
</dbReference>
<name>B7QJT3_IXOSC</name>
<dbReference type="EMBL" id="ABJB010710711">
    <property type="status" value="NOT_ANNOTATED_CDS"/>
    <property type="molecule type" value="Genomic_DNA"/>
</dbReference>
<gene>
    <name evidence="1" type="ORF">IscW_ISCW014000</name>
</gene>
<protein>
    <submittedName>
        <fullName evidence="1 2">Uncharacterized protein</fullName>
    </submittedName>
</protein>
<reference evidence="2" key="2">
    <citation type="submission" date="2020-05" db="UniProtKB">
        <authorList>
            <consortium name="EnsemblMetazoa"/>
        </authorList>
    </citation>
    <scope>IDENTIFICATION</scope>
    <source>
        <strain evidence="2">wikel</strain>
    </source>
</reference>
<accession>B7QJT3</accession>
<dbReference type="EMBL" id="ABJB010986046">
    <property type="status" value="NOT_ANNOTATED_CDS"/>
    <property type="molecule type" value="Genomic_DNA"/>
</dbReference>
<dbReference type="VEuPathDB" id="VectorBase:ISCW014000"/>
<dbReference type="EnsemblMetazoa" id="ISCW014000-RA">
    <property type="protein sequence ID" value="ISCW014000-PA"/>
    <property type="gene ID" value="ISCW014000"/>
</dbReference>
<keyword evidence="3" id="KW-1185">Reference proteome</keyword>
<proteinExistence type="predicted"/>